<accession>A0AA85G465</accession>
<dbReference type="Proteomes" id="UP000050792">
    <property type="component" value="Unassembled WGS sequence"/>
</dbReference>
<keyword evidence="1" id="KW-1185">Reference proteome</keyword>
<proteinExistence type="predicted"/>
<reference evidence="1" key="1">
    <citation type="submission" date="2022-06" db="EMBL/GenBank/DDBJ databases">
        <authorList>
            <person name="Berger JAMES D."/>
            <person name="Berger JAMES D."/>
        </authorList>
    </citation>
    <scope>NUCLEOTIDE SEQUENCE [LARGE SCALE GENOMIC DNA]</scope>
</reference>
<name>A0AA85G465_9TREM</name>
<dbReference type="WBParaSite" id="SRDH1_7480.2">
    <property type="protein sequence ID" value="SRDH1_7480.2"/>
    <property type="gene ID" value="SRDH1_7480"/>
</dbReference>
<protein>
    <submittedName>
        <fullName evidence="2">Uncharacterized protein</fullName>
    </submittedName>
</protein>
<organism evidence="1 2">
    <name type="scientific">Schistosoma rodhaini</name>
    <dbReference type="NCBI Taxonomy" id="6188"/>
    <lineage>
        <taxon>Eukaryota</taxon>
        <taxon>Metazoa</taxon>
        <taxon>Spiralia</taxon>
        <taxon>Lophotrochozoa</taxon>
        <taxon>Platyhelminthes</taxon>
        <taxon>Trematoda</taxon>
        <taxon>Digenea</taxon>
        <taxon>Strigeidida</taxon>
        <taxon>Schistosomatoidea</taxon>
        <taxon>Schistosomatidae</taxon>
        <taxon>Schistosoma</taxon>
    </lineage>
</organism>
<sequence length="556" mass="63692">MFETCSVFSRSNVLLSFLRTNCLQGMGVEDEMKRGFCPRSSICFEYPQSSMIRSLKKRRNMIKNTGLCEKIMAETILQEKETTFPEKDYGDNKKESKETCVVKTLRDAKTSISPLSLQKECFPRKTHKATNRQVYCERRLPNSYPDMAKNCTEDISFLLSHILTDGSSQSVNGKQSIDYHISTEIPEQTFIQKPTNPINVASKENDEVIQQMGKPLSGSVQNVNRLNSPASKASKSIQCSIDKPTTNSVEIHCDILSVTKNDDFSFVLDENSKLIAQQKAHIEHLKHALSSEQNKVHGLNSQLCKNQLEFDKARLNWLQKENQFKLEKDRFHRKISVVVIAKQQVSKNLEISREYIKLLKERISMLEQFYSNIIPNPLNSKHSSQKRSDYFPTERTNCKRYLKNIDSIRSTPDLSATFPTLSKLLFLSSEYQDPRKCVTPKVLQRLSNQSCQTDKRVHNYSRCGTNELQNTTSLDKLCEDDRISVHSTSSSSNDIRKTVNQQEITELDDKCSLSSSVTSSILPPQMIDEMEFRDNLALLDKRINNVRESLRLNPVI</sequence>
<evidence type="ECO:0000313" key="1">
    <source>
        <dbReference type="Proteomes" id="UP000050792"/>
    </source>
</evidence>
<dbReference type="AlphaFoldDB" id="A0AA85G465"/>
<reference evidence="2" key="2">
    <citation type="submission" date="2023-11" db="UniProtKB">
        <authorList>
            <consortium name="WormBaseParasite"/>
        </authorList>
    </citation>
    <scope>IDENTIFICATION</scope>
</reference>
<evidence type="ECO:0000313" key="2">
    <source>
        <dbReference type="WBParaSite" id="SRDH1_7480.2"/>
    </source>
</evidence>